<evidence type="ECO:0000313" key="1">
    <source>
        <dbReference type="EMBL" id="KAG5585609.1"/>
    </source>
</evidence>
<dbReference type="Proteomes" id="UP000824120">
    <property type="component" value="Chromosome 9"/>
</dbReference>
<dbReference type="OrthoDB" id="1831235at2759"/>
<reference evidence="1 2" key="1">
    <citation type="submission" date="2020-09" db="EMBL/GenBank/DDBJ databases">
        <title>De no assembly of potato wild relative species, Solanum commersonii.</title>
        <authorList>
            <person name="Cho K."/>
        </authorList>
    </citation>
    <scope>NUCLEOTIDE SEQUENCE [LARGE SCALE GENOMIC DNA]</scope>
    <source>
        <strain evidence="1">LZ3.2</strain>
        <tissue evidence="1">Leaf</tissue>
    </source>
</reference>
<dbReference type="EMBL" id="JACXVP010000009">
    <property type="protein sequence ID" value="KAG5585609.1"/>
    <property type="molecule type" value="Genomic_DNA"/>
</dbReference>
<gene>
    <name evidence="1" type="ORF">H5410_046043</name>
</gene>
<proteinExistence type="predicted"/>
<evidence type="ECO:0000313" key="2">
    <source>
        <dbReference type="Proteomes" id="UP000824120"/>
    </source>
</evidence>
<sequence length="91" mass="10396">MTVVYYVICHQEKFQDILKQGVEGLVDTFYDTLEILPEINSTCELCKSSTKVEAKILYEKYRTTGNTQEVGNGVILFDSSSDKVENVFFKI</sequence>
<dbReference type="AlphaFoldDB" id="A0A9J5XB74"/>
<accession>A0A9J5XB74</accession>
<keyword evidence="2" id="KW-1185">Reference proteome</keyword>
<comment type="caution">
    <text evidence="1">The sequence shown here is derived from an EMBL/GenBank/DDBJ whole genome shotgun (WGS) entry which is preliminary data.</text>
</comment>
<protein>
    <submittedName>
        <fullName evidence="1">Uncharacterized protein</fullName>
    </submittedName>
</protein>
<organism evidence="1 2">
    <name type="scientific">Solanum commersonii</name>
    <name type="common">Commerson's wild potato</name>
    <name type="synonym">Commerson's nightshade</name>
    <dbReference type="NCBI Taxonomy" id="4109"/>
    <lineage>
        <taxon>Eukaryota</taxon>
        <taxon>Viridiplantae</taxon>
        <taxon>Streptophyta</taxon>
        <taxon>Embryophyta</taxon>
        <taxon>Tracheophyta</taxon>
        <taxon>Spermatophyta</taxon>
        <taxon>Magnoliopsida</taxon>
        <taxon>eudicotyledons</taxon>
        <taxon>Gunneridae</taxon>
        <taxon>Pentapetalae</taxon>
        <taxon>asterids</taxon>
        <taxon>lamiids</taxon>
        <taxon>Solanales</taxon>
        <taxon>Solanaceae</taxon>
        <taxon>Solanoideae</taxon>
        <taxon>Solaneae</taxon>
        <taxon>Solanum</taxon>
    </lineage>
</organism>
<name>A0A9J5XB74_SOLCO</name>